<evidence type="ECO:0000256" key="1">
    <source>
        <dbReference type="ARBA" id="ARBA00004651"/>
    </source>
</evidence>
<dbReference type="InterPro" id="IPR001708">
    <property type="entry name" value="YidC/ALB3/OXA1/COX18"/>
</dbReference>
<evidence type="ECO:0000313" key="13">
    <source>
        <dbReference type="EMBL" id="OGY19069.1"/>
    </source>
</evidence>
<comment type="similarity">
    <text evidence="9">Belongs to the OXA1/ALB3/YidC family.</text>
</comment>
<keyword evidence="7 11" id="KW-0472">Membrane</keyword>
<comment type="caution">
    <text evidence="13">The sequence shown here is derived from an EMBL/GenBank/DDBJ whole genome shotgun (WGS) entry which is preliminary data.</text>
</comment>
<dbReference type="GO" id="GO:0015031">
    <property type="term" value="P:protein transport"/>
    <property type="evidence" value="ECO:0007669"/>
    <property type="project" value="UniProtKB-KW"/>
</dbReference>
<evidence type="ECO:0000256" key="2">
    <source>
        <dbReference type="ARBA" id="ARBA00022448"/>
    </source>
</evidence>
<dbReference type="PANTHER" id="PTHR12428:SF65">
    <property type="entry name" value="CYTOCHROME C OXIDASE ASSEMBLY PROTEIN COX18, MITOCHONDRIAL"/>
    <property type="match status" value="1"/>
</dbReference>
<evidence type="ECO:0000256" key="6">
    <source>
        <dbReference type="ARBA" id="ARBA00022989"/>
    </source>
</evidence>
<evidence type="ECO:0000313" key="14">
    <source>
        <dbReference type="Proteomes" id="UP000179233"/>
    </source>
</evidence>
<reference evidence="13 14" key="1">
    <citation type="journal article" date="2016" name="Nat. Commun.">
        <title>Thousands of microbial genomes shed light on interconnected biogeochemical processes in an aquifer system.</title>
        <authorList>
            <person name="Anantharaman K."/>
            <person name="Brown C.T."/>
            <person name="Hug L.A."/>
            <person name="Sharon I."/>
            <person name="Castelle C.J."/>
            <person name="Probst A.J."/>
            <person name="Thomas B.C."/>
            <person name="Singh A."/>
            <person name="Wilkins M.J."/>
            <person name="Karaoz U."/>
            <person name="Brodie E.L."/>
            <person name="Williams K.H."/>
            <person name="Hubbard S.S."/>
            <person name="Banfield J.F."/>
        </authorList>
    </citation>
    <scope>NUCLEOTIDE SEQUENCE [LARGE SCALE GENOMIC DNA]</scope>
</reference>
<evidence type="ECO:0000256" key="7">
    <source>
        <dbReference type="ARBA" id="ARBA00023136"/>
    </source>
</evidence>
<keyword evidence="6 11" id="KW-1133">Transmembrane helix</keyword>
<dbReference type="EMBL" id="MHCJ01000001">
    <property type="protein sequence ID" value="OGY19069.1"/>
    <property type="molecule type" value="Genomic_DNA"/>
</dbReference>
<evidence type="ECO:0000256" key="4">
    <source>
        <dbReference type="ARBA" id="ARBA00022692"/>
    </source>
</evidence>
<dbReference type="CDD" id="cd20070">
    <property type="entry name" value="5TM_YidC_Alb3"/>
    <property type="match status" value="1"/>
</dbReference>
<feature type="transmembrane region" description="Helical" evidence="11">
    <location>
        <begin position="100"/>
        <end position="122"/>
    </location>
</feature>
<keyword evidence="4 9" id="KW-0812">Transmembrane</keyword>
<keyword evidence="8" id="KW-0143">Chaperone</keyword>
<dbReference type="InterPro" id="IPR047196">
    <property type="entry name" value="YidC_ALB_C"/>
</dbReference>
<evidence type="ECO:0000256" key="3">
    <source>
        <dbReference type="ARBA" id="ARBA00022475"/>
    </source>
</evidence>
<name>A0A1G1VUK4_9BACT</name>
<evidence type="ECO:0000256" key="11">
    <source>
        <dbReference type="SAM" id="Phobius"/>
    </source>
</evidence>
<feature type="domain" description="Membrane insertase YidC/Oxa/ALB C-terminal" evidence="12">
    <location>
        <begin position="27"/>
        <end position="240"/>
    </location>
</feature>
<evidence type="ECO:0000259" key="12">
    <source>
        <dbReference type="Pfam" id="PF02096"/>
    </source>
</evidence>
<feature type="transmembrane region" description="Helical" evidence="11">
    <location>
        <begin position="204"/>
        <end position="228"/>
    </location>
</feature>
<accession>A0A1G1VUK4</accession>
<proteinExistence type="inferred from homology"/>
<keyword evidence="3" id="KW-1003">Cell membrane</keyword>
<feature type="region of interest" description="Disordered" evidence="10">
    <location>
        <begin position="167"/>
        <end position="192"/>
    </location>
</feature>
<dbReference type="InterPro" id="IPR028055">
    <property type="entry name" value="YidC/Oxa/ALB_C"/>
</dbReference>
<dbReference type="GO" id="GO:0032977">
    <property type="term" value="F:membrane insertase activity"/>
    <property type="evidence" value="ECO:0007669"/>
    <property type="project" value="InterPro"/>
</dbReference>
<dbReference type="AlphaFoldDB" id="A0A1G1VUK4"/>
<dbReference type="GO" id="GO:0005886">
    <property type="term" value="C:plasma membrane"/>
    <property type="evidence" value="ECO:0007669"/>
    <property type="project" value="UniProtKB-SubCell"/>
</dbReference>
<gene>
    <name evidence="13" type="ORF">A2786_06045</name>
</gene>
<evidence type="ECO:0000256" key="10">
    <source>
        <dbReference type="SAM" id="MobiDB-lite"/>
    </source>
</evidence>
<dbReference type="PANTHER" id="PTHR12428">
    <property type="entry name" value="OXA1"/>
    <property type="match status" value="1"/>
</dbReference>
<comment type="subcellular location">
    <subcellularLocation>
        <location evidence="1">Cell membrane</location>
        <topology evidence="1">Multi-pass membrane protein</topology>
    </subcellularLocation>
    <subcellularLocation>
        <location evidence="9">Membrane</location>
        <topology evidence="9">Multi-pass membrane protein</topology>
    </subcellularLocation>
</comment>
<keyword evidence="2" id="KW-0813">Transport</keyword>
<evidence type="ECO:0000256" key="9">
    <source>
        <dbReference type="RuleBase" id="RU003945"/>
    </source>
</evidence>
<feature type="transmembrane region" description="Helical" evidence="11">
    <location>
        <begin position="142"/>
        <end position="163"/>
    </location>
</feature>
<sequence>MEIFKILLYQPLLKGLIFLTGMFAGSFGVAIIVFTFLIRAILIPLSLPAMKSAKKMKDLKPHLDEIKKRFGNDKKRVQMEQLNLYKEHGINPAAGCIPTLVQFAVLIAIYQVFIDFIGKGAVDSHTVNMSFLWMDLSKPDQWYILPIFAGVSQLALSQMLMAGKEHHEQKDLKPAVVSEEKSKSAPTKQEGTQEMAEAIQQQMLYVMPVMTALIALRLPSGLAVYWVATTVFSIIQQYVVSGPGGLATVVDRLKGGIRHG</sequence>
<keyword evidence="5" id="KW-0653">Protein transport</keyword>
<evidence type="ECO:0000256" key="5">
    <source>
        <dbReference type="ARBA" id="ARBA00022927"/>
    </source>
</evidence>
<feature type="transmembrane region" description="Helical" evidence="11">
    <location>
        <begin position="16"/>
        <end position="47"/>
    </location>
</feature>
<organism evidence="13 14">
    <name type="scientific">Candidatus Chisholmbacteria bacterium RIFCSPHIGHO2_01_FULL_52_32</name>
    <dbReference type="NCBI Taxonomy" id="1797591"/>
    <lineage>
        <taxon>Bacteria</taxon>
        <taxon>Candidatus Chisholmiibacteriota</taxon>
    </lineage>
</organism>
<dbReference type="Proteomes" id="UP000179233">
    <property type="component" value="Unassembled WGS sequence"/>
</dbReference>
<feature type="compositionally biased region" description="Basic and acidic residues" evidence="10">
    <location>
        <begin position="167"/>
        <end position="183"/>
    </location>
</feature>
<protein>
    <recommendedName>
        <fullName evidence="12">Membrane insertase YidC/Oxa/ALB C-terminal domain-containing protein</fullName>
    </recommendedName>
</protein>
<dbReference type="GO" id="GO:0051205">
    <property type="term" value="P:protein insertion into membrane"/>
    <property type="evidence" value="ECO:0007669"/>
    <property type="project" value="TreeGrafter"/>
</dbReference>
<dbReference type="Pfam" id="PF02096">
    <property type="entry name" value="60KD_IMP"/>
    <property type="match status" value="1"/>
</dbReference>
<dbReference type="NCBIfam" id="TIGR03592">
    <property type="entry name" value="yidC_oxa1_cterm"/>
    <property type="match status" value="1"/>
</dbReference>
<evidence type="ECO:0000256" key="8">
    <source>
        <dbReference type="ARBA" id="ARBA00023186"/>
    </source>
</evidence>